<accession>A0A512MDN1</accession>
<gene>
    <name evidence="1" type="ORF">BGE01nite_37820</name>
</gene>
<evidence type="ECO:0000313" key="2">
    <source>
        <dbReference type="Proteomes" id="UP000321577"/>
    </source>
</evidence>
<protein>
    <submittedName>
        <fullName evidence="1">Uncharacterized protein</fullName>
    </submittedName>
</protein>
<evidence type="ECO:0000313" key="1">
    <source>
        <dbReference type="EMBL" id="GEP44491.1"/>
    </source>
</evidence>
<sequence>MELGGKHSFWRITQLGELPFRGDSVWFCHEGTLARGTYVSPSLWFDIHTTRLLELETAPPYWTPAFPGDDAPLPPGHHAAHERPHNGQAVLAFTQDPAPIQVTYQNATREWMDSSHQPVAGVRFWKTPGEHQRDLDQPAPNILHPRLTSTFRDTAPPLKAQA</sequence>
<dbReference type="Proteomes" id="UP000321577">
    <property type="component" value="Unassembled WGS sequence"/>
</dbReference>
<organism evidence="1 2">
    <name type="scientific">Brevifollis gellanilyticus</name>
    <dbReference type="NCBI Taxonomy" id="748831"/>
    <lineage>
        <taxon>Bacteria</taxon>
        <taxon>Pseudomonadati</taxon>
        <taxon>Verrucomicrobiota</taxon>
        <taxon>Verrucomicrobiia</taxon>
        <taxon>Verrucomicrobiales</taxon>
        <taxon>Verrucomicrobiaceae</taxon>
    </lineage>
</organism>
<comment type="caution">
    <text evidence="1">The sequence shown here is derived from an EMBL/GenBank/DDBJ whole genome shotgun (WGS) entry which is preliminary data.</text>
</comment>
<dbReference type="AlphaFoldDB" id="A0A512MDN1"/>
<reference evidence="1 2" key="1">
    <citation type="submission" date="2019-07" db="EMBL/GenBank/DDBJ databases">
        <title>Whole genome shotgun sequence of Brevifollis gellanilyticus NBRC 108608.</title>
        <authorList>
            <person name="Hosoyama A."/>
            <person name="Uohara A."/>
            <person name="Ohji S."/>
            <person name="Ichikawa N."/>
        </authorList>
    </citation>
    <scope>NUCLEOTIDE SEQUENCE [LARGE SCALE GENOMIC DNA]</scope>
    <source>
        <strain evidence="1 2">NBRC 108608</strain>
    </source>
</reference>
<keyword evidence="2" id="KW-1185">Reference proteome</keyword>
<dbReference type="EMBL" id="BKAG01000030">
    <property type="protein sequence ID" value="GEP44491.1"/>
    <property type="molecule type" value="Genomic_DNA"/>
</dbReference>
<proteinExistence type="predicted"/>
<dbReference type="RefSeq" id="WP_146852488.1">
    <property type="nucleotide sequence ID" value="NZ_BKAG01000030.1"/>
</dbReference>
<name>A0A512MDN1_9BACT</name>